<feature type="domain" description="Bacterial bifunctional deaminase-reductase C-terminal" evidence="1">
    <location>
        <begin position="4"/>
        <end position="187"/>
    </location>
</feature>
<evidence type="ECO:0000259" key="1">
    <source>
        <dbReference type="Pfam" id="PF01872"/>
    </source>
</evidence>
<dbReference type="SUPFAM" id="SSF53597">
    <property type="entry name" value="Dihydrofolate reductase-like"/>
    <property type="match status" value="1"/>
</dbReference>
<protein>
    <submittedName>
        <fullName evidence="2">Bifunctional deaminase-reductase domain protein</fullName>
    </submittedName>
</protein>
<dbReference type="HOGENOM" id="CLU_043966_1_0_7"/>
<dbReference type="KEGG" id="hoh:Hoch_1444"/>
<organism evidence="2 3">
    <name type="scientific">Haliangium ochraceum (strain DSM 14365 / JCM 11303 / SMP-2)</name>
    <dbReference type="NCBI Taxonomy" id="502025"/>
    <lineage>
        <taxon>Bacteria</taxon>
        <taxon>Pseudomonadati</taxon>
        <taxon>Myxococcota</taxon>
        <taxon>Polyangia</taxon>
        <taxon>Haliangiales</taxon>
        <taxon>Kofleriaceae</taxon>
        <taxon>Haliangium</taxon>
    </lineage>
</organism>
<dbReference type="PANTHER" id="PTHR38011:SF2">
    <property type="entry name" value="BIFUNCTIONAL DEAMINASE-REDUCTASE DOMAIN PROTEIN"/>
    <property type="match status" value="1"/>
</dbReference>
<gene>
    <name evidence="2" type="ordered locus">Hoch_1444</name>
</gene>
<name>D0LUV8_HALO1</name>
<dbReference type="InterPro" id="IPR050765">
    <property type="entry name" value="Riboflavin_Biosynth_HTPR"/>
</dbReference>
<accession>D0LUV8</accession>
<dbReference type="Gene3D" id="3.40.430.10">
    <property type="entry name" value="Dihydrofolate Reductase, subunit A"/>
    <property type="match status" value="1"/>
</dbReference>
<dbReference type="InterPro" id="IPR024072">
    <property type="entry name" value="DHFR-like_dom_sf"/>
</dbReference>
<evidence type="ECO:0000313" key="2">
    <source>
        <dbReference type="EMBL" id="ACY13998.1"/>
    </source>
</evidence>
<dbReference type="EMBL" id="CP001804">
    <property type="protein sequence ID" value="ACY13998.1"/>
    <property type="molecule type" value="Genomic_DNA"/>
</dbReference>
<dbReference type="PANTHER" id="PTHR38011">
    <property type="entry name" value="DIHYDROFOLATE REDUCTASE FAMILY PROTEIN (AFU_ORTHOLOGUE AFUA_8G06820)"/>
    <property type="match status" value="1"/>
</dbReference>
<sequence>MAILSLTAFTSLDGVVQGPGHPDEDRSGDFAMGGWVMPLFDEGVGNFVDGIYNRAGAFLLGRNTYRSFESHWPNEPIEDNAVARMLNTLPKYVASTTLDKVTWAPSEIVSDPVARIDELKAAHEGELQVHGSPILARSLLKAGVVDELNLMMFPVVLGGGKRLLEPGAVAAGMKLISQASTDNGIVLLRYARTGPVQIGAMGGDGPAPE</sequence>
<reference evidence="2 3" key="1">
    <citation type="journal article" date="2010" name="Stand. Genomic Sci.">
        <title>Complete genome sequence of Haliangium ochraceum type strain (SMP-2).</title>
        <authorList>
            <consortium name="US DOE Joint Genome Institute (JGI-PGF)"/>
            <person name="Ivanova N."/>
            <person name="Daum C."/>
            <person name="Lang E."/>
            <person name="Abt B."/>
            <person name="Kopitz M."/>
            <person name="Saunders E."/>
            <person name="Lapidus A."/>
            <person name="Lucas S."/>
            <person name="Glavina Del Rio T."/>
            <person name="Nolan M."/>
            <person name="Tice H."/>
            <person name="Copeland A."/>
            <person name="Cheng J.F."/>
            <person name="Chen F."/>
            <person name="Bruce D."/>
            <person name="Goodwin L."/>
            <person name="Pitluck S."/>
            <person name="Mavromatis K."/>
            <person name="Pati A."/>
            <person name="Mikhailova N."/>
            <person name="Chen A."/>
            <person name="Palaniappan K."/>
            <person name="Land M."/>
            <person name="Hauser L."/>
            <person name="Chang Y.J."/>
            <person name="Jeffries C.D."/>
            <person name="Detter J.C."/>
            <person name="Brettin T."/>
            <person name="Rohde M."/>
            <person name="Goker M."/>
            <person name="Bristow J."/>
            <person name="Markowitz V."/>
            <person name="Eisen J.A."/>
            <person name="Hugenholtz P."/>
            <person name="Kyrpides N.C."/>
            <person name="Klenk H.P."/>
        </authorList>
    </citation>
    <scope>NUCLEOTIDE SEQUENCE [LARGE SCALE GENOMIC DNA]</scope>
    <source>
        <strain evidence="3">DSM 14365 / CIP 107738 / JCM 11303 / AJ 13395 / SMP-2</strain>
    </source>
</reference>
<dbReference type="STRING" id="502025.Hoch_1444"/>
<dbReference type="InterPro" id="IPR002734">
    <property type="entry name" value="RibDG_C"/>
</dbReference>
<dbReference type="eggNOG" id="COG0262">
    <property type="taxonomic scope" value="Bacteria"/>
</dbReference>
<dbReference type="GO" id="GO:0008703">
    <property type="term" value="F:5-amino-6-(5-phosphoribosylamino)uracil reductase activity"/>
    <property type="evidence" value="ECO:0007669"/>
    <property type="project" value="InterPro"/>
</dbReference>
<proteinExistence type="predicted"/>
<evidence type="ECO:0000313" key="3">
    <source>
        <dbReference type="Proteomes" id="UP000001880"/>
    </source>
</evidence>
<dbReference type="OrthoDB" id="7342392at2"/>
<dbReference type="AlphaFoldDB" id="D0LUV8"/>
<dbReference type="RefSeq" id="WP_012826607.1">
    <property type="nucleotide sequence ID" value="NC_013440.1"/>
</dbReference>
<keyword evidence="3" id="KW-1185">Reference proteome</keyword>
<dbReference type="GO" id="GO:0009231">
    <property type="term" value="P:riboflavin biosynthetic process"/>
    <property type="evidence" value="ECO:0007669"/>
    <property type="project" value="InterPro"/>
</dbReference>
<dbReference type="Pfam" id="PF01872">
    <property type="entry name" value="RibD_C"/>
    <property type="match status" value="1"/>
</dbReference>
<dbReference type="Proteomes" id="UP000001880">
    <property type="component" value="Chromosome"/>
</dbReference>